<evidence type="ECO:0000313" key="6">
    <source>
        <dbReference type="EMBL" id="QGH33338.1"/>
    </source>
</evidence>
<dbReference type="Pfam" id="PF00126">
    <property type="entry name" value="HTH_1"/>
    <property type="match status" value="1"/>
</dbReference>
<dbReference type="AlphaFoldDB" id="A0A5Q2TIY0"/>
<keyword evidence="4" id="KW-0804">Transcription</keyword>
<reference evidence="6 7" key="1">
    <citation type="submission" date="2019-11" db="EMBL/GenBank/DDBJ databases">
        <title>Gracilibacillus salitolerans sp. nov., a moderate halophile isolated from a saline soil in northwest China.</title>
        <authorList>
            <person name="Gan L."/>
        </authorList>
    </citation>
    <scope>NUCLEOTIDE SEQUENCE [LARGE SCALE GENOMIC DNA]</scope>
    <source>
        <strain evidence="6 7">SCU50</strain>
    </source>
</reference>
<dbReference type="PANTHER" id="PTHR30126">
    <property type="entry name" value="HTH-TYPE TRANSCRIPTIONAL REGULATOR"/>
    <property type="match status" value="1"/>
</dbReference>
<sequence>MELRHLMTFTTIIDVGGFKKAADKLGYAQSSVTAHIKELEEELETPLFDRLGRKTILTQAGRDFYPYAIEIIDLYAKAKAIVSEGEEPSGPLTIGASESLMVHWLPQLIMEFTQKYPKVKLTLKSLQYENLTSQLKSGDIDIAMLVEMPNWHVSEMRINQISDERLCFIKSKHKGDKRERMLVTEYHCSWRPVVDDYIKKTDTAISKIELPSLEAIKKSVLCGLGVSMLPYFVIKEELNNGELEEIKESTSQLGIYTAIHKNKWLSKNMKAFLHVLNN</sequence>
<dbReference type="PANTHER" id="PTHR30126:SF100">
    <property type="entry name" value="LYSR-FAMILY TRANSCRIPTIONAL REGULATOR"/>
    <property type="match status" value="1"/>
</dbReference>
<protein>
    <submittedName>
        <fullName evidence="6">LysR family transcriptional regulator</fullName>
    </submittedName>
</protein>
<dbReference type="RefSeq" id="WP_153790392.1">
    <property type="nucleotide sequence ID" value="NZ_CP045915.1"/>
</dbReference>
<name>A0A5Q2TIY0_9BACI</name>
<keyword evidence="7" id="KW-1185">Reference proteome</keyword>
<dbReference type="PROSITE" id="PS50931">
    <property type="entry name" value="HTH_LYSR"/>
    <property type="match status" value="1"/>
</dbReference>
<dbReference type="PRINTS" id="PR00039">
    <property type="entry name" value="HTHLYSR"/>
</dbReference>
<dbReference type="GO" id="GO:0003700">
    <property type="term" value="F:DNA-binding transcription factor activity"/>
    <property type="evidence" value="ECO:0007669"/>
    <property type="project" value="InterPro"/>
</dbReference>
<proteinExistence type="inferred from homology"/>
<dbReference type="SUPFAM" id="SSF53850">
    <property type="entry name" value="Periplasmic binding protein-like II"/>
    <property type="match status" value="1"/>
</dbReference>
<dbReference type="Gene3D" id="1.10.10.10">
    <property type="entry name" value="Winged helix-like DNA-binding domain superfamily/Winged helix DNA-binding domain"/>
    <property type="match status" value="1"/>
</dbReference>
<organism evidence="6 7">
    <name type="scientific">Gracilibacillus salitolerans</name>
    <dbReference type="NCBI Taxonomy" id="2663022"/>
    <lineage>
        <taxon>Bacteria</taxon>
        <taxon>Bacillati</taxon>
        <taxon>Bacillota</taxon>
        <taxon>Bacilli</taxon>
        <taxon>Bacillales</taxon>
        <taxon>Bacillaceae</taxon>
        <taxon>Gracilibacillus</taxon>
    </lineage>
</organism>
<gene>
    <name evidence="6" type="ORF">GI584_04490</name>
</gene>
<dbReference type="Proteomes" id="UP000339690">
    <property type="component" value="Chromosome"/>
</dbReference>
<dbReference type="SUPFAM" id="SSF46785">
    <property type="entry name" value="Winged helix' DNA-binding domain"/>
    <property type="match status" value="1"/>
</dbReference>
<evidence type="ECO:0000313" key="7">
    <source>
        <dbReference type="Proteomes" id="UP000339690"/>
    </source>
</evidence>
<evidence type="ECO:0000256" key="1">
    <source>
        <dbReference type="ARBA" id="ARBA00009437"/>
    </source>
</evidence>
<dbReference type="KEGG" id="grc:GI584_04490"/>
<dbReference type="Pfam" id="PF03466">
    <property type="entry name" value="LysR_substrate"/>
    <property type="match status" value="1"/>
</dbReference>
<evidence type="ECO:0000256" key="2">
    <source>
        <dbReference type="ARBA" id="ARBA00023015"/>
    </source>
</evidence>
<dbReference type="FunFam" id="1.10.10.10:FF:000001">
    <property type="entry name" value="LysR family transcriptional regulator"/>
    <property type="match status" value="1"/>
</dbReference>
<dbReference type="InterPro" id="IPR005119">
    <property type="entry name" value="LysR_subst-bd"/>
</dbReference>
<evidence type="ECO:0000256" key="4">
    <source>
        <dbReference type="ARBA" id="ARBA00023163"/>
    </source>
</evidence>
<dbReference type="CDD" id="cd05466">
    <property type="entry name" value="PBP2_LTTR_substrate"/>
    <property type="match status" value="1"/>
</dbReference>
<dbReference type="Gene3D" id="3.40.190.290">
    <property type="match status" value="1"/>
</dbReference>
<feature type="domain" description="HTH lysR-type" evidence="5">
    <location>
        <begin position="1"/>
        <end position="58"/>
    </location>
</feature>
<evidence type="ECO:0000256" key="3">
    <source>
        <dbReference type="ARBA" id="ARBA00023125"/>
    </source>
</evidence>
<dbReference type="InterPro" id="IPR000847">
    <property type="entry name" value="LysR_HTH_N"/>
</dbReference>
<dbReference type="InterPro" id="IPR036390">
    <property type="entry name" value="WH_DNA-bd_sf"/>
</dbReference>
<evidence type="ECO:0000259" key="5">
    <source>
        <dbReference type="PROSITE" id="PS50931"/>
    </source>
</evidence>
<dbReference type="EMBL" id="CP045915">
    <property type="protein sequence ID" value="QGH33338.1"/>
    <property type="molecule type" value="Genomic_DNA"/>
</dbReference>
<keyword evidence="2" id="KW-0805">Transcription regulation</keyword>
<keyword evidence="3" id="KW-0238">DNA-binding</keyword>
<accession>A0A5Q2TIY0</accession>
<dbReference type="InterPro" id="IPR036388">
    <property type="entry name" value="WH-like_DNA-bd_sf"/>
</dbReference>
<dbReference type="GO" id="GO:0000976">
    <property type="term" value="F:transcription cis-regulatory region binding"/>
    <property type="evidence" value="ECO:0007669"/>
    <property type="project" value="TreeGrafter"/>
</dbReference>
<comment type="similarity">
    <text evidence="1">Belongs to the LysR transcriptional regulatory family.</text>
</comment>